<evidence type="ECO:0000313" key="2">
    <source>
        <dbReference type="Proteomes" id="UP000028030"/>
    </source>
</evidence>
<proteinExistence type="predicted"/>
<accession>A0A081QAB6</accession>
<dbReference type="PATRIC" id="fig|28037.97.peg.1086"/>
<evidence type="ECO:0000313" key="1">
    <source>
        <dbReference type="EMBL" id="KEQ39889.1"/>
    </source>
</evidence>
<gene>
    <name evidence="1" type="ORF">SK642_1145</name>
</gene>
<dbReference type="AlphaFoldDB" id="A0A081QAB6"/>
<organism evidence="1 2">
    <name type="scientific">Streptococcus mitis</name>
    <dbReference type="NCBI Taxonomy" id="28037"/>
    <lineage>
        <taxon>Bacteria</taxon>
        <taxon>Bacillati</taxon>
        <taxon>Bacillota</taxon>
        <taxon>Bacilli</taxon>
        <taxon>Lactobacillales</taxon>
        <taxon>Streptococcaceae</taxon>
        <taxon>Streptococcus</taxon>
        <taxon>Streptococcus mitis group</taxon>
    </lineage>
</organism>
<reference evidence="1 2" key="1">
    <citation type="submission" date="2014-05" db="EMBL/GenBank/DDBJ databases">
        <authorList>
            <person name="Daugherty S.C."/>
            <person name="Tallon L.J."/>
            <person name="Sadzewicz L."/>
            <person name="Kilian M."/>
            <person name="Tettelin H."/>
        </authorList>
    </citation>
    <scope>NUCLEOTIDE SEQUENCE [LARGE SCALE GENOMIC DNA]</scope>
    <source>
        <strain evidence="1 2">SK642</strain>
    </source>
</reference>
<comment type="caution">
    <text evidence="1">The sequence shown here is derived from an EMBL/GenBank/DDBJ whole genome shotgun (WGS) entry which is preliminary data.</text>
</comment>
<protein>
    <submittedName>
        <fullName evidence="1">Molybdenum cofactor biosynthesis A domain protein</fullName>
    </submittedName>
</protein>
<name>A0A081QAB6_STRMT</name>
<dbReference type="EMBL" id="JPFW01000008">
    <property type="protein sequence ID" value="KEQ39889.1"/>
    <property type="molecule type" value="Genomic_DNA"/>
</dbReference>
<sequence length="39" mass="4611">MSAKNIRLFVHKTSTETYYRLSECKETSAFEELRGKINE</sequence>
<dbReference type="Proteomes" id="UP000028030">
    <property type="component" value="Unassembled WGS sequence"/>
</dbReference>